<comment type="similarity">
    <text evidence="2">Belongs to the FBPase class 1 family.</text>
</comment>
<dbReference type="HAMAP" id="MF_01855">
    <property type="entry name" value="FBPase_class1"/>
    <property type="match status" value="1"/>
</dbReference>
<dbReference type="Pfam" id="PF00316">
    <property type="entry name" value="FBPase"/>
    <property type="match status" value="1"/>
</dbReference>
<dbReference type="InterPro" id="IPR033391">
    <property type="entry name" value="FBPase_N"/>
</dbReference>
<feature type="domain" description="Fructose-1-6-bisphosphatase class I N-terminal" evidence="8">
    <location>
        <begin position="3"/>
        <end position="151"/>
    </location>
</feature>
<dbReference type="PRINTS" id="PR00115">
    <property type="entry name" value="F16BPHPHTASE"/>
</dbReference>
<accession>A0A6C0LXQ0</accession>
<evidence type="ECO:0000259" key="9">
    <source>
        <dbReference type="Pfam" id="PF18913"/>
    </source>
</evidence>
<dbReference type="PIRSF" id="PIRSF000904">
    <property type="entry name" value="FBPtase_SBPase"/>
    <property type="match status" value="1"/>
</dbReference>
<reference evidence="10" key="1">
    <citation type="journal article" date="2020" name="Nature">
        <title>Giant virus diversity and host interactions through global metagenomics.</title>
        <authorList>
            <person name="Schulz F."/>
            <person name="Roux S."/>
            <person name="Paez-Espino D."/>
            <person name="Jungbluth S."/>
            <person name="Walsh D.A."/>
            <person name="Denef V.J."/>
            <person name="McMahon K.D."/>
            <person name="Konstantinidis K.T."/>
            <person name="Eloe-Fadrosh E.A."/>
            <person name="Kyrpides N.C."/>
            <person name="Woyke T."/>
        </authorList>
    </citation>
    <scope>NUCLEOTIDE SEQUENCE</scope>
    <source>
        <strain evidence="10">GVMAG-S-1017745-26</strain>
    </source>
</reference>
<name>A0A6C0LXQ0_9ZZZZ</name>
<dbReference type="EMBL" id="MN740584">
    <property type="protein sequence ID" value="QHU35160.1"/>
    <property type="molecule type" value="Genomic_DNA"/>
</dbReference>
<dbReference type="GO" id="GO:0005829">
    <property type="term" value="C:cytosol"/>
    <property type="evidence" value="ECO:0007669"/>
    <property type="project" value="TreeGrafter"/>
</dbReference>
<dbReference type="InterPro" id="IPR028343">
    <property type="entry name" value="FBPtase"/>
</dbReference>
<feature type="domain" description="Fructose-1-6-bisphosphatase class 1 C-terminal" evidence="9">
    <location>
        <begin position="170"/>
        <end position="294"/>
    </location>
</feature>
<proteinExistence type="inferred from homology"/>
<dbReference type="GO" id="GO:0005986">
    <property type="term" value="P:sucrose biosynthetic process"/>
    <property type="evidence" value="ECO:0007669"/>
    <property type="project" value="TreeGrafter"/>
</dbReference>
<keyword evidence="4" id="KW-0963">Cytoplasm</keyword>
<evidence type="ECO:0000256" key="1">
    <source>
        <dbReference type="ARBA" id="ARBA00001273"/>
    </source>
</evidence>
<organism evidence="10">
    <name type="scientific">viral metagenome</name>
    <dbReference type="NCBI Taxonomy" id="1070528"/>
    <lineage>
        <taxon>unclassified sequences</taxon>
        <taxon>metagenomes</taxon>
        <taxon>organismal metagenomes</taxon>
    </lineage>
</organism>
<evidence type="ECO:0000256" key="7">
    <source>
        <dbReference type="ARBA" id="ARBA00024331"/>
    </source>
</evidence>
<evidence type="ECO:0000256" key="2">
    <source>
        <dbReference type="ARBA" id="ARBA00010941"/>
    </source>
</evidence>
<evidence type="ECO:0000256" key="4">
    <source>
        <dbReference type="ARBA" id="ARBA00022490"/>
    </source>
</evidence>
<comment type="pathway">
    <text evidence="7">Carbohydrate biosynthesis.</text>
</comment>
<dbReference type="SUPFAM" id="SSF56655">
    <property type="entry name" value="Carbohydrate phosphatase"/>
    <property type="match status" value="1"/>
</dbReference>
<comment type="catalytic activity">
    <reaction evidence="1">
        <text>beta-D-fructose 1,6-bisphosphate + H2O = beta-D-fructose 6-phosphate + phosphate</text>
        <dbReference type="Rhea" id="RHEA:11064"/>
        <dbReference type="ChEBI" id="CHEBI:15377"/>
        <dbReference type="ChEBI" id="CHEBI:32966"/>
        <dbReference type="ChEBI" id="CHEBI:43474"/>
        <dbReference type="ChEBI" id="CHEBI:57634"/>
        <dbReference type="EC" id="3.1.3.11"/>
    </reaction>
</comment>
<dbReference type="Gene3D" id="3.30.540.10">
    <property type="entry name" value="Fructose-1,6-Bisphosphatase, subunit A, domain 1"/>
    <property type="match status" value="1"/>
</dbReference>
<keyword evidence="5" id="KW-0378">Hydrolase</keyword>
<dbReference type="PIRSF" id="PIRSF500210">
    <property type="entry name" value="FBPtase"/>
    <property type="match status" value="1"/>
</dbReference>
<dbReference type="GO" id="GO:0006002">
    <property type="term" value="P:fructose 6-phosphate metabolic process"/>
    <property type="evidence" value="ECO:0007669"/>
    <property type="project" value="TreeGrafter"/>
</dbReference>
<evidence type="ECO:0000313" key="10">
    <source>
        <dbReference type="EMBL" id="QHU35160.1"/>
    </source>
</evidence>
<dbReference type="Gene3D" id="3.40.190.80">
    <property type="match status" value="1"/>
</dbReference>
<dbReference type="PANTHER" id="PTHR11556">
    <property type="entry name" value="FRUCTOSE-1,6-BISPHOSPHATASE-RELATED"/>
    <property type="match status" value="1"/>
</dbReference>
<sequence length="297" mass="33478">MSNLETILEILKSSCIKIANLIRDSNSLELSKLSKEYNISGDNVKRLDILANTILKNDLSKSKLVRAIGSEEEEDIFYTENTTAPYLVCYDPLDGSSNIGVNITTGTIFAIYQYNDNVIKDGHNIVMAGYSLYGGCCQLIVAKKNIEIFQLSRDSSGKDFFNSISKSWKIPNKGCYYAINESNKYIWLDNRNKIIGDILIKEGYSARWVASMVADAHRTLIKGGLFSYPANSKNIYGKIRLLYEAYPFAYIFKIAGGKSLNGRNNMDILDIPYPIKCHQKTPVILSSNYEMNKFLEI</sequence>
<dbReference type="GO" id="GO:0030388">
    <property type="term" value="P:fructose 1,6-bisphosphate metabolic process"/>
    <property type="evidence" value="ECO:0007669"/>
    <property type="project" value="TreeGrafter"/>
</dbReference>
<dbReference type="AlphaFoldDB" id="A0A6C0LXQ0"/>
<evidence type="ECO:0000256" key="5">
    <source>
        <dbReference type="ARBA" id="ARBA00022801"/>
    </source>
</evidence>
<evidence type="ECO:0000256" key="6">
    <source>
        <dbReference type="ARBA" id="ARBA00023277"/>
    </source>
</evidence>
<dbReference type="EC" id="3.1.3.11" evidence="3"/>
<dbReference type="GO" id="GO:0042132">
    <property type="term" value="F:fructose 1,6-bisphosphate 1-phosphatase activity"/>
    <property type="evidence" value="ECO:0007669"/>
    <property type="project" value="UniProtKB-EC"/>
</dbReference>
<dbReference type="GO" id="GO:0006094">
    <property type="term" value="P:gluconeogenesis"/>
    <property type="evidence" value="ECO:0007669"/>
    <property type="project" value="TreeGrafter"/>
</dbReference>
<dbReference type="GO" id="GO:0006000">
    <property type="term" value="P:fructose metabolic process"/>
    <property type="evidence" value="ECO:0007669"/>
    <property type="project" value="TreeGrafter"/>
</dbReference>
<dbReference type="InterPro" id="IPR000146">
    <property type="entry name" value="FBPase_class-1"/>
</dbReference>
<dbReference type="PANTHER" id="PTHR11556:SF35">
    <property type="entry name" value="SEDOHEPTULOSE-1,7-BISPHOSPHATASE, CHLOROPLASTIC"/>
    <property type="match status" value="1"/>
</dbReference>
<evidence type="ECO:0000259" key="8">
    <source>
        <dbReference type="Pfam" id="PF00316"/>
    </source>
</evidence>
<dbReference type="Pfam" id="PF18913">
    <property type="entry name" value="FBPase_C"/>
    <property type="match status" value="1"/>
</dbReference>
<evidence type="ECO:0000256" key="3">
    <source>
        <dbReference type="ARBA" id="ARBA00013093"/>
    </source>
</evidence>
<keyword evidence="6" id="KW-0119">Carbohydrate metabolism</keyword>
<protein>
    <recommendedName>
        <fullName evidence="3">fructose-bisphosphatase</fullName>
        <ecNumber evidence="3">3.1.3.11</ecNumber>
    </recommendedName>
</protein>
<dbReference type="InterPro" id="IPR044015">
    <property type="entry name" value="FBPase_C_dom"/>
</dbReference>